<dbReference type="SMART" id="SM00811">
    <property type="entry name" value="Alpha_kinase"/>
    <property type="match status" value="1"/>
</dbReference>
<accession>A0A180GJU7</accession>
<evidence type="ECO:0000256" key="3">
    <source>
        <dbReference type="ARBA" id="ARBA00022741"/>
    </source>
</evidence>
<keyword evidence="10" id="KW-1185">Reference proteome</keyword>
<evidence type="ECO:0000256" key="1">
    <source>
        <dbReference type="ARBA" id="ARBA00022527"/>
    </source>
</evidence>
<dbReference type="Pfam" id="PF02816">
    <property type="entry name" value="Alpha_kinase"/>
    <property type="match status" value="1"/>
</dbReference>
<dbReference type="InterPro" id="IPR011009">
    <property type="entry name" value="Kinase-like_dom_sf"/>
</dbReference>
<dbReference type="InterPro" id="IPR004166">
    <property type="entry name" value="a-kinase_dom"/>
</dbReference>
<dbReference type="AlphaFoldDB" id="A0A180GJU7"/>
<dbReference type="CDD" id="cd04515">
    <property type="entry name" value="Alpha_kinase"/>
    <property type="match status" value="1"/>
</dbReference>
<dbReference type="PANTHER" id="PTHR45992">
    <property type="entry name" value="EUKARYOTIC ELONGATION FACTOR 2 KINASE-RELATED"/>
    <property type="match status" value="1"/>
</dbReference>
<keyword evidence="2" id="KW-0808">Transferase</keyword>
<dbReference type="EMBL" id="ADAS02000056">
    <property type="protein sequence ID" value="OAV93066.1"/>
    <property type="molecule type" value="Genomic_DNA"/>
</dbReference>
<dbReference type="GO" id="GO:1903013">
    <property type="term" value="P:response to differentiation-inducing factor 1"/>
    <property type="evidence" value="ECO:0007669"/>
    <property type="project" value="TreeGrafter"/>
</dbReference>
<reference evidence="9" key="4">
    <citation type="submission" date="2025-05" db="UniProtKB">
        <authorList>
            <consortium name="EnsemblFungi"/>
        </authorList>
    </citation>
    <scope>IDENTIFICATION</scope>
    <source>
        <strain evidence="9">isolate 1-1 / race 1 (BBBD)</strain>
    </source>
</reference>
<dbReference type="Gene3D" id="3.20.200.10">
    <property type="entry name" value="MHCK/EF2 kinase"/>
    <property type="match status" value="1"/>
</dbReference>
<evidence type="ECO:0000259" key="7">
    <source>
        <dbReference type="PROSITE" id="PS51158"/>
    </source>
</evidence>
<name>A0A180GJU7_PUCT1</name>
<reference evidence="8" key="1">
    <citation type="submission" date="2009-11" db="EMBL/GenBank/DDBJ databases">
        <authorList>
            <consortium name="The Broad Institute Genome Sequencing Platform"/>
            <person name="Ward D."/>
            <person name="Feldgarden M."/>
            <person name="Earl A."/>
            <person name="Young S.K."/>
            <person name="Zeng Q."/>
            <person name="Koehrsen M."/>
            <person name="Alvarado L."/>
            <person name="Berlin A."/>
            <person name="Bochicchio J."/>
            <person name="Borenstein D."/>
            <person name="Chapman S.B."/>
            <person name="Chen Z."/>
            <person name="Engels R."/>
            <person name="Freedman E."/>
            <person name="Gellesch M."/>
            <person name="Goldberg J."/>
            <person name="Griggs A."/>
            <person name="Gujja S."/>
            <person name="Heilman E."/>
            <person name="Heiman D."/>
            <person name="Hepburn T."/>
            <person name="Howarth C."/>
            <person name="Jen D."/>
            <person name="Larson L."/>
            <person name="Lewis B."/>
            <person name="Mehta T."/>
            <person name="Park D."/>
            <person name="Pearson M."/>
            <person name="Roberts A."/>
            <person name="Saif S."/>
            <person name="Shea T."/>
            <person name="Shenoy N."/>
            <person name="Sisk P."/>
            <person name="Stolte C."/>
            <person name="Sykes S."/>
            <person name="Thomson T."/>
            <person name="Walk T."/>
            <person name="White J."/>
            <person name="Yandava C."/>
            <person name="Izard J."/>
            <person name="Baranova O.V."/>
            <person name="Blanton J.M."/>
            <person name="Tanner A.C."/>
            <person name="Dewhirst F.E."/>
            <person name="Haas B."/>
            <person name="Nusbaum C."/>
            <person name="Birren B."/>
        </authorList>
    </citation>
    <scope>NUCLEOTIDE SEQUENCE [LARGE SCALE GENOMIC DNA]</scope>
    <source>
        <strain evidence="8">1-1 BBBD Race 1</strain>
    </source>
</reference>
<evidence type="ECO:0000313" key="8">
    <source>
        <dbReference type="EMBL" id="OAV93066.1"/>
    </source>
</evidence>
<dbReference type="GO" id="GO:0004674">
    <property type="term" value="F:protein serine/threonine kinase activity"/>
    <property type="evidence" value="ECO:0007669"/>
    <property type="project" value="UniProtKB-KW"/>
</dbReference>
<keyword evidence="3" id="KW-0547">Nucleotide-binding</keyword>
<keyword evidence="1" id="KW-0723">Serine/threonine-protein kinase</keyword>
<evidence type="ECO:0000256" key="4">
    <source>
        <dbReference type="ARBA" id="ARBA00022777"/>
    </source>
</evidence>
<dbReference type="OrthoDB" id="301415at2759"/>
<proteinExistence type="predicted"/>
<reference evidence="9 10" key="3">
    <citation type="journal article" date="2017" name="G3 (Bethesda)">
        <title>Comparative analysis highlights variable genome content of wheat rusts and divergence of the mating loci.</title>
        <authorList>
            <person name="Cuomo C.A."/>
            <person name="Bakkeren G."/>
            <person name="Khalil H.B."/>
            <person name="Panwar V."/>
            <person name="Joly D."/>
            <person name="Linning R."/>
            <person name="Sakthikumar S."/>
            <person name="Song X."/>
            <person name="Adiconis X."/>
            <person name="Fan L."/>
            <person name="Goldberg J.M."/>
            <person name="Levin J.Z."/>
            <person name="Young S."/>
            <person name="Zeng Q."/>
            <person name="Anikster Y."/>
            <person name="Bruce M."/>
            <person name="Wang M."/>
            <person name="Yin C."/>
            <person name="McCallum B."/>
            <person name="Szabo L.J."/>
            <person name="Hulbert S."/>
            <person name="Chen X."/>
            <person name="Fellers J.P."/>
        </authorList>
    </citation>
    <scope>NUCLEOTIDE SEQUENCE</scope>
    <source>
        <strain evidence="10">Isolate 1-1 / race 1 (BBBD)</strain>
        <strain evidence="9">isolate 1-1 / race 1 (BBBD)</strain>
    </source>
</reference>
<dbReference type="Proteomes" id="UP000005240">
    <property type="component" value="Unassembled WGS sequence"/>
</dbReference>
<dbReference type="PANTHER" id="PTHR45992:SF2">
    <property type="entry name" value="EUKARYOTIC ELONGATION FACTOR 2 KINASE"/>
    <property type="match status" value="1"/>
</dbReference>
<reference evidence="8" key="2">
    <citation type="submission" date="2016-05" db="EMBL/GenBank/DDBJ databases">
        <title>Comparative analysis highlights variable genome content of wheat rusts and divergence of the mating loci.</title>
        <authorList>
            <person name="Cuomo C.A."/>
            <person name="Bakkeren G."/>
            <person name="Szabo L."/>
            <person name="Khalil H."/>
            <person name="Joly D."/>
            <person name="Goldberg J."/>
            <person name="Young S."/>
            <person name="Zeng Q."/>
            <person name="Fellers J."/>
        </authorList>
    </citation>
    <scope>NUCLEOTIDE SEQUENCE [LARGE SCALE GENOMIC DNA]</scope>
    <source>
        <strain evidence="8">1-1 BBBD Race 1</strain>
    </source>
</reference>
<dbReference type="PROSITE" id="PS51158">
    <property type="entry name" value="ALPHA_KINASE"/>
    <property type="match status" value="1"/>
</dbReference>
<evidence type="ECO:0000313" key="10">
    <source>
        <dbReference type="Proteomes" id="UP000005240"/>
    </source>
</evidence>
<feature type="region of interest" description="Disordered" evidence="6">
    <location>
        <begin position="578"/>
        <end position="608"/>
    </location>
</feature>
<keyword evidence="4" id="KW-0418">Kinase</keyword>
<evidence type="ECO:0000313" key="9">
    <source>
        <dbReference type="EnsemblFungi" id="PTTG_27469-t43_1-p1"/>
    </source>
</evidence>
<gene>
    <name evidence="8" type="ORF">PTTG_27469</name>
</gene>
<feature type="domain" description="Alpha-type protein kinase" evidence="7">
    <location>
        <begin position="313"/>
        <end position="575"/>
    </location>
</feature>
<evidence type="ECO:0000256" key="6">
    <source>
        <dbReference type="SAM" id="MobiDB-lite"/>
    </source>
</evidence>
<dbReference type="InterPro" id="IPR051852">
    <property type="entry name" value="Alpha-type_PK"/>
</dbReference>
<dbReference type="SUPFAM" id="SSF56112">
    <property type="entry name" value="Protein kinase-like (PK-like)"/>
    <property type="match status" value="1"/>
</dbReference>
<protein>
    <submittedName>
        <fullName evidence="9">Alpha-type protein kinase domain-containing protein</fullName>
    </submittedName>
</protein>
<dbReference type="GO" id="GO:0005524">
    <property type="term" value="F:ATP binding"/>
    <property type="evidence" value="ECO:0007669"/>
    <property type="project" value="UniProtKB-KW"/>
</dbReference>
<sequence>MVTCMNCHKFVTELQFGGWCLECLVSVGIKPENMGSPLVNRYNIIPSCPAIISNQGPQVNLAPPLTEKIPCAGSKAHFRNIGKAKRTKIPAPTPFSRNPLTSATPTENSIRMLKCGIIFYQDDKPKKTGIMSYMQQVDISVPNLYHTLQQQLWKLFSPELIRKELVEALPNNPINCTALSANKSVLDADTLLLLVGQSTMKKPLQIDLVYEDGAGETDTTERTTATERPLRNRANLEPNIITPPVATQPNEGLTSLATSRSNVNDTLYIPTTITARPNDGNWALGGTSATVPARGRASLSTHMRHLGRPLSSSLNINPGGWVLANRLKFNHLDVEIGRNSHSLPRYHHLKATTVPETVKIDRNLVVGQGSMRRAYSAQVRTAGRHGGRPRITNWVAKVRYHDEFPSIKLHATDARMYQACAHLLQAYQGVITRSPSNLLTPILRQKAAAFSIVRHCVIFIGEESCPSEVYFLEASLPGDYVKYSSNVNFLVSSNGMDIDNLAIMNAFTHWSYVITNGASLVCDLQGVGSTITDPQIIDRDDALWADGNNASRGIQQFLDNHVCNDVCRALKLGSPSEIVPNISESSQPPGSVKSPPATNLRPTTGFGTNTINPVHNRVAIAGLLSTELEDGILPSLNFFGSELNQPTDDRAVNTSER</sequence>
<dbReference type="GO" id="GO:0031037">
    <property type="term" value="P:myosin II filament disassembly"/>
    <property type="evidence" value="ECO:0007669"/>
    <property type="project" value="TreeGrafter"/>
</dbReference>
<keyword evidence="5" id="KW-0067">ATP-binding</keyword>
<dbReference type="VEuPathDB" id="FungiDB:PTTG_27469"/>
<dbReference type="STRING" id="630390.A0A180GJU7"/>
<evidence type="ECO:0000256" key="5">
    <source>
        <dbReference type="ARBA" id="ARBA00022840"/>
    </source>
</evidence>
<feature type="compositionally biased region" description="Polar residues" evidence="6">
    <location>
        <begin position="596"/>
        <end position="608"/>
    </location>
</feature>
<organism evidence="8">
    <name type="scientific">Puccinia triticina (isolate 1-1 / race 1 (BBBD))</name>
    <name type="common">Brown leaf rust fungus</name>
    <dbReference type="NCBI Taxonomy" id="630390"/>
    <lineage>
        <taxon>Eukaryota</taxon>
        <taxon>Fungi</taxon>
        <taxon>Dikarya</taxon>
        <taxon>Basidiomycota</taxon>
        <taxon>Pucciniomycotina</taxon>
        <taxon>Pucciniomycetes</taxon>
        <taxon>Pucciniales</taxon>
        <taxon>Pucciniaceae</taxon>
        <taxon>Puccinia</taxon>
    </lineage>
</organism>
<evidence type="ECO:0000256" key="2">
    <source>
        <dbReference type="ARBA" id="ARBA00022679"/>
    </source>
</evidence>
<dbReference type="EnsemblFungi" id="PTTG_27469-t43_1">
    <property type="protein sequence ID" value="PTTG_27469-t43_1-p1"/>
    <property type="gene ID" value="PTTG_27469"/>
</dbReference>